<dbReference type="EMBL" id="RJJF01000021">
    <property type="protein sequence ID" value="RNI07233.1"/>
    <property type="molecule type" value="Genomic_DNA"/>
</dbReference>
<evidence type="ECO:0000313" key="2">
    <source>
        <dbReference type="Proteomes" id="UP000273978"/>
    </source>
</evidence>
<gene>
    <name evidence="1" type="ORF">EDD83_09975</name>
</gene>
<reference evidence="1 2" key="1">
    <citation type="submission" date="2018-10" db="EMBL/GenBank/DDBJ databases">
        <title>Cultivation of a novel Methanohalophilus strain from Kebrit Deep of the Red Sea and a genomic comparison of members of the genus Methanohalophilus.</title>
        <authorList>
            <person name="Guan Y."/>
            <person name="Ngugi D.K."/>
            <person name="Stingl U."/>
        </authorList>
    </citation>
    <scope>NUCLEOTIDE SEQUENCE [LARGE SCALE GENOMIC DNA]</scope>
    <source>
        <strain evidence="1 2">DSM 10369</strain>
    </source>
</reference>
<comment type="caution">
    <text evidence="1">The sequence shown here is derived from an EMBL/GenBank/DDBJ whole genome shotgun (WGS) entry which is preliminary data.</text>
</comment>
<dbReference type="GO" id="GO:0008781">
    <property type="term" value="F:N-acylneuraminate cytidylyltransferase activity"/>
    <property type="evidence" value="ECO:0007669"/>
    <property type="project" value="TreeGrafter"/>
</dbReference>
<name>A0A3M9L472_9EURY</name>
<keyword evidence="1" id="KW-0808">Transferase</keyword>
<dbReference type="InterPro" id="IPR003329">
    <property type="entry name" value="Cytidylyl_trans"/>
</dbReference>
<dbReference type="AlphaFoldDB" id="A0A3M9L472"/>
<dbReference type="InterPro" id="IPR029044">
    <property type="entry name" value="Nucleotide-diphossugar_trans"/>
</dbReference>
<proteinExistence type="predicted"/>
<accession>A0A3M9L472</accession>
<dbReference type="CDD" id="cd02513">
    <property type="entry name" value="CMP-NeuAc_Synthase"/>
    <property type="match status" value="1"/>
</dbReference>
<sequence>MFEVICIKAVAIIPARGGSKGIPRKNIKELCGKPLIGHIIETALEVDELDRVIVSTEDAEIADVAKKFGAEIPFIRPEELARDETPTLPVLQHTVEYLEKEENYYPDIIVLLYPTSPLLSNERVSEGIKLLKKENFDSVISVVEDKGHYWIRSDSTYKRLYPRIIRNRQLTEPLYRENGAIYVSKRNIMMSGTEFVGENIGFIIMSEKESIDIDNLIDFKFVQLLKNNY</sequence>
<protein>
    <submittedName>
        <fullName evidence="1">Acylneuraminate cytidylyltransferase family protein</fullName>
    </submittedName>
</protein>
<dbReference type="Gene3D" id="3.90.550.10">
    <property type="entry name" value="Spore Coat Polysaccharide Biosynthesis Protein SpsA, Chain A"/>
    <property type="match status" value="1"/>
</dbReference>
<dbReference type="InterPro" id="IPR050793">
    <property type="entry name" value="CMP-NeuNAc_synthase"/>
</dbReference>
<dbReference type="Proteomes" id="UP000273978">
    <property type="component" value="Unassembled WGS sequence"/>
</dbReference>
<organism evidence="1 2">
    <name type="scientific">Methanohalophilus euhalobius</name>
    <dbReference type="NCBI Taxonomy" id="51203"/>
    <lineage>
        <taxon>Archaea</taxon>
        <taxon>Methanobacteriati</taxon>
        <taxon>Methanobacteriota</taxon>
        <taxon>Stenosarchaea group</taxon>
        <taxon>Methanomicrobia</taxon>
        <taxon>Methanosarcinales</taxon>
        <taxon>Methanosarcinaceae</taxon>
        <taxon>Methanohalophilus</taxon>
    </lineage>
</organism>
<dbReference type="SUPFAM" id="SSF53448">
    <property type="entry name" value="Nucleotide-diphospho-sugar transferases"/>
    <property type="match status" value="1"/>
</dbReference>
<dbReference type="PANTHER" id="PTHR21485:SF6">
    <property type="entry name" value="N-ACYLNEURAMINATE CYTIDYLYLTRANSFERASE-RELATED"/>
    <property type="match status" value="1"/>
</dbReference>
<dbReference type="Pfam" id="PF02348">
    <property type="entry name" value="CTP_transf_3"/>
    <property type="match status" value="1"/>
</dbReference>
<keyword evidence="1" id="KW-0548">Nucleotidyltransferase</keyword>
<evidence type="ECO:0000313" key="1">
    <source>
        <dbReference type="EMBL" id="RNI07233.1"/>
    </source>
</evidence>
<dbReference type="PANTHER" id="PTHR21485">
    <property type="entry name" value="HAD SUPERFAMILY MEMBERS CMAS AND KDSC"/>
    <property type="match status" value="1"/>
</dbReference>